<sequence length="140" mass="15702">MMVVLANIGWYLFLLNRQLPSIPFLIAVAGFAIVSVLSLMVMRSRRPVYDLSVFKSGDIFLQMTGQIGSSTAVKLHRSSVIWQYVMALRFASDDGKIHRILILPDSVSLTAFHRLRVTLLWILMHHDKVAATNTKGAGNF</sequence>
<keyword evidence="3" id="KW-1185">Reference proteome</keyword>
<reference evidence="2 3" key="1">
    <citation type="submission" date="2020-08" db="EMBL/GenBank/DDBJ databases">
        <title>Novel species isolated from subtropical streams in China.</title>
        <authorList>
            <person name="Lu H."/>
        </authorList>
    </citation>
    <scope>NUCLEOTIDE SEQUENCE [LARGE SCALE GENOMIC DNA]</scope>
    <source>
        <strain evidence="2 3">CCTCC AB 2015119</strain>
    </source>
</reference>
<dbReference type="Proteomes" id="UP000637632">
    <property type="component" value="Unassembled WGS sequence"/>
</dbReference>
<comment type="caution">
    <text evidence="2">The sequence shown here is derived from an EMBL/GenBank/DDBJ whole genome shotgun (WGS) entry which is preliminary data.</text>
</comment>
<dbReference type="EMBL" id="JACOFT010000002">
    <property type="protein sequence ID" value="MBC3810962.1"/>
    <property type="molecule type" value="Genomic_DNA"/>
</dbReference>
<keyword evidence="1" id="KW-0812">Transmembrane</keyword>
<accession>A0ABR6XDJ9</accession>
<evidence type="ECO:0000313" key="2">
    <source>
        <dbReference type="EMBL" id="MBC3810962.1"/>
    </source>
</evidence>
<evidence type="ECO:0000256" key="1">
    <source>
        <dbReference type="SAM" id="Phobius"/>
    </source>
</evidence>
<evidence type="ECO:0008006" key="4">
    <source>
        <dbReference type="Google" id="ProtNLM"/>
    </source>
</evidence>
<name>A0ABR6XDJ9_9BURK</name>
<proteinExistence type="predicted"/>
<dbReference type="Pfam" id="PF07254">
    <property type="entry name" value="Cpta_toxin"/>
    <property type="match status" value="1"/>
</dbReference>
<keyword evidence="1" id="KW-0472">Membrane</keyword>
<keyword evidence="1" id="KW-1133">Transmembrane helix</keyword>
<evidence type="ECO:0000313" key="3">
    <source>
        <dbReference type="Proteomes" id="UP000637632"/>
    </source>
</evidence>
<gene>
    <name evidence="2" type="ORF">H8K26_05870</name>
</gene>
<dbReference type="InterPro" id="IPR009883">
    <property type="entry name" value="YgfX"/>
</dbReference>
<protein>
    <recommendedName>
        <fullName evidence="4">Toxin CptA</fullName>
    </recommendedName>
</protein>
<feature type="transmembrane region" description="Helical" evidence="1">
    <location>
        <begin position="20"/>
        <end position="42"/>
    </location>
</feature>
<organism evidence="2 3">
    <name type="scientific">Undibacterium aquatile</name>
    <dbReference type="NCBI Taxonomy" id="1537398"/>
    <lineage>
        <taxon>Bacteria</taxon>
        <taxon>Pseudomonadati</taxon>
        <taxon>Pseudomonadota</taxon>
        <taxon>Betaproteobacteria</taxon>
        <taxon>Burkholderiales</taxon>
        <taxon>Oxalobacteraceae</taxon>
        <taxon>Undibacterium</taxon>
    </lineage>
</organism>